<evidence type="ECO:0000313" key="3">
    <source>
        <dbReference type="Proteomes" id="UP001576780"/>
    </source>
</evidence>
<gene>
    <name evidence="2" type="ORF">ACE1CA_28310</name>
</gene>
<feature type="region of interest" description="Disordered" evidence="1">
    <location>
        <begin position="80"/>
        <end position="105"/>
    </location>
</feature>
<dbReference type="SUPFAM" id="SSF141694">
    <property type="entry name" value="AF2212/PG0164-like"/>
    <property type="match status" value="1"/>
</dbReference>
<keyword evidence="3" id="KW-1185">Reference proteome</keyword>
<dbReference type="InterPro" id="IPR008203">
    <property type="entry name" value="AF2212-like"/>
</dbReference>
<dbReference type="RefSeq" id="WP_413280730.1">
    <property type="nucleotide sequence ID" value="NZ_JBHFNT010000249.1"/>
</dbReference>
<comment type="caution">
    <text evidence="2">The sequence shown here is derived from an EMBL/GenBank/DDBJ whole genome shotgun (WGS) entry which is preliminary data.</text>
</comment>
<protein>
    <submittedName>
        <fullName evidence="2">Antitoxin family protein</fullName>
    </submittedName>
</protein>
<dbReference type="InterPro" id="IPR024069">
    <property type="entry name" value="AF2212-like_dom_sf"/>
</dbReference>
<evidence type="ECO:0000313" key="2">
    <source>
        <dbReference type="EMBL" id="MFB2838415.1"/>
    </source>
</evidence>
<reference evidence="2 3" key="1">
    <citation type="submission" date="2024-09" db="EMBL/GenBank/DDBJ databases">
        <title>Floridaenema gen nov. (Aerosakkonemataceae, Aerosakkonematales ord. nov., Cyanobacteria) from benthic tropical and subtropical fresh waters, with the description of four new species.</title>
        <authorList>
            <person name="Moretto J.A."/>
            <person name="Berthold D.E."/>
            <person name="Lefler F.W."/>
            <person name="Huang I.-S."/>
            <person name="Laughinghouse H. IV."/>
        </authorList>
    </citation>
    <scope>NUCLEOTIDE SEQUENCE [LARGE SCALE GENOMIC DNA]</scope>
    <source>
        <strain evidence="2 3">BLCC-F167</strain>
    </source>
</reference>
<evidence type="ECO:0000256" key="1">
    <source>
        <dbReference type="SAM" id="MobiDB-lite"/>
    </source>
</evidence>
<accession>A0ABV4WTI8</accession>
<name>A0ABV4WTI8_9CYAN</name>
<sequence>MAEIIVAVYENGVLRPVNPVSLKEGETVRLKVVPEVSPEGSKNELEAALQSLVDEGKLTLPPKRGQVDIAELAEREQKRRERIEKMGPISGKPLSETIIDDRGSW</sequence>
<dbReference type="Gene3D" id="4.10.1150.10">
    <property type="entry name" value="AF2212/PG0164-like"/>
    <property type="match status" value="1"/>
</dbReference>
<dbReference type="Pfam" id="PF01954">
    <property type="entry name" value="AF2212-like"/>
    <property type="match status" value="1"/>
</dbReference>
<organism evidence="2 3">
    <name type="scientific">Floridaenema evergladense BLCC-F167</name>
    <dbReference type="NCBI Taxonomy" id="3153639"/>
    <lineage>
        <taxon>Bacteria</taxon>
        <taxon>Bacillati</taxon>
        <taxon>Cyanobacteriota</taxon>
        <taxon>Cyanophyceae</taxon>
        <taxon>Oscillatoriophycideae</taxon>
        <taxon>Aerosakkonematales</taxon>
        <taxon>Aerosakkonemataceae</taxon>
        <taxon>Floridanema</taxon>
        <taxon>Floridanema evergladense</taxon>
    </lineage>
</organism>
<dbReference type="Proteomes" id="UP001576780">
    <property type="component" value="Unassembled WGS sequence"/>
</dbReference>
<dbReference type="EMBL" id="JBHFNT010000249">
    <property type="protein sequence ID" value="MFB2838415.1"/>
    <property type="molecule type" value="Genomic_DNA"/>
</dbReference>
<proteinExistence type="predicted"/>